<evidence type="ECO:0000313" key="3">
    <source>
        <dbReference type="EMBL" id="NWK55736.1"/>
    </source>
</evidence>
<dbReference type="GO" id="GO:0042884">
    <property type="term" value="P:microcin transport"/>
    <property type="evidence" value="ECO:0007669"/>
    <property type="project" value="TreeGrafter"/>
</dbReference>
<comment type="caution">
    <text evidence="3">The sequence shown here is derived from an EMBL/GenBank/DDBJ whole genome shotgun (WGS) entry which is preliminary data.</text>
</comment>
<dbReference type="GO" id="GO:0030288">
    <property type="term" value="C:outer membrane-bounded periplasmic space"/>
    <property type="evidence" value="ECO:0007669"/>
    <property type="project" value="TreeGrafter"/>
</dbReference>
<dbReference type="InterPro" id="IPR039424">
    <property type="entry name" value="SBP_5"/>
</dbReference>
<evidence type="ECO:0000313" key="4">
    <source>
        <dbReference type="Proteomes" id="UP000557872"/>
    </source>
</evidence>
<evidence type="ECO:0000259" key="2">
    <source>
        <dbReference type="Pfam" id="PF00496"/>
    </source>
</evidence>
<dbReference type="Proteomes" id="UP000557872">
    <property type="component" value="Unassembled WGS sequence"/>
</dbReference>
<feature type="domain" description="Solute-binding protein family 5" evidence="2">
    <location>
        <begin position="181"/>
        <end position="566"/>
    </location>
</feature>
<reference evidence="3 4" key="1">
    <citation type="submission" date="2020-07" db="EMBL/GenBank/DDBJ databases">
        <title>Roseicoccus Jingziensis gen. nov., sp. nov., isolated from coastal seawater.</title>
        <authorList>
            <person name="Feng X."/>
        </authorList>
    </citation>
    <scope>NUCLEOTIDE SEQUENCE [LARGE SCALE GENOMIC DNA]</scope>
    <source>
        <strain evidence="3 4">N1E253</strain>
    </source>
</reference>
<keyword evidence="4" id="KW-1185">Reference proteome</keyword>
<protein>
    <submittedName>
        <fullName evidence="3">ABC transporter substrate-binding protein</fullName>
    </submittedName>
</protein>
<evidence type="ECO:0000256" key="1">
    <source>
        <dbReference type="ARBA" id="ARBA00022729"/>
    </source>
</evidence>
<dbReference type="Gene3D" id="3.40.190.10">
    <property type="entry name" value="Periplasmic binding protein-like II"/>
    <property type="match status" value="1"/>
</dbReference>
<sequence>MPFPTTSAASLICRCLQLATAVLLLGACSESDEPPSHRLDLKSFTPIYNQYIQRWLAEEHQRISKQIQELERSGKAQQPIDSKLLQSRREMERITYRQSLGDYFQFKQIDDLPEDLVWEDGMDQPEIGDPRAKKGGVFRYYITEFPPTVRPFGKESNNSFRGRLYDELEIHLTGVHPLTGKPIPGIAKRWAISHDQRTVYYELDPEARYNNGNPIKASDYMTGIYIRVSDNVASPFEKQYYREQFAQITSFGESHLAVTLPEPKPMMTYHTRLSPADPDFYQNYGPDFAERYQWKVAPHSGAYFVQDKDIRKGVSIKLTRNPDWWAKDHKYYRHLYNPDQIIYTTIRDASKAFELFRAGELDAFQLNEPKLWYEKSEIDPVFNGYIERYMFYTQFPRSPRGMYYNLDRPLLQDLNIRLGINHALHWQKVIDIIYRGDYARLQQFSEGFNEITRSDIRARPFSVIEARRHFHAAGFSEESPDGILRRPNGQRLAFDITYPTSGNYNRIIAILKEEARKAGLELRADGQEPTVSYKKVMKKEHDMTFWGWGCRPPFPSYHQFFHSSNAYSDNGEVKPQTNNINSFSNEQMDVLCEQIRNARTREEVKSTSHAIQQLIHDEAIFSPAWVANFVRIGSWRWVRWPNTKATPFNNPVISDPLESYVFWIDQDIQKQTQQAVQQGKPFPEVQRIIDQFKEGIPDQPKP</sequence>
<dbReference type="PANTHER" id="PTHR30290">
    <property type="entry name" value="PERIPLASMIC BINDING COMPONENT OF ABC TRANSPORTER"/>
    <property type="match status" value="1"/>
</dbReference>
<dbReference type="GO" id="GO:0015833">
    <property type="term" value="P:peptide transport"/>
    <property type="evidence" value="ECO:0007669"/>
    <property type="project" value="TreeGrafter"/>
</dbReference>
<dbReference type="PANTHER" id="PTHR30290:SF64">
    <property type="entry name" value="ABC TRANSPORTER PERIPLASMIC BINDING PROTEIN"/>
    <property type="match status" value="1"/>
</dbReference>
<proteinExistence type="predicted"/>
<organism evidence="3 4">
    <name type="scientific">Oceaniferula marina</name>
    <dbReference type="NCBI Taxonomy" id="2748318"/>
    <lineage>
        <taxon>Bacteria</taxon>
        <taxon>Pseudomonadati</taxon>
        <taxon>Verrucomicrobiota</taxon>
        <taxon>Verrucomicrobiia</taxon>
        <taxon>Verrucomicrobiales</taxon>
        <taxon>Verrucomicrobiaceae</taxon>
        <taxon>Oceaniferula</taxon>
    </lineage>
</organism>
<dbReference type="Gene3D" id="3.10.105.10">
    <property type="entry name" value="Dipeptide-binding Protein, Domain 3"/>
    <property type="match status" value="1"/>
</dbReference>
<dbReference type="GO" id="GO:1904680">
    <property type="term" value="F:peptide transmembrane transporter activity"/>
    <property type="evidence" value="ECO:0007669"/>
    <property type="project" value="TreeGrafter"/>
</dbReference>
<name>A0A851GE84_9BACT</name>
<accession>A0A851GE84</accession>
<dbReference type="InterPro" id="IPR000914">
    <property type="entry name" value="SBP_5_dom"/>
</dbReference>
<dbReference type="AlphaFoldDB" id="A0A851GE84"/>
<dbReference type="Pfam" id="PF00496">
    <property type="entry name" value="SBP_bac_5"/>
    <property type="match status" value="1"/>
</dbReference>
<dbReference type="CDD" id="cd08497">
    <property type="entry name" value="MbnE-like"/>
    <property type="match status" value="1"/>
</dbReference>
<dbReference type="SUPFAM" id="SSF53850">
    <property type="entry name" value="Periplasmic binding protein-like II"/>
    <property type="match status" value="1"/>
</dbReference>
<dbReference type="RefSeq" id="WP_178932280.1">
    <property type="nucleotide sequence ID" value="NZ_JACBAZ010000003.1"/>
</dbReference>
<dbReference type="EMBL" id="JACBAZ010000003">
    <property type="protein sequence ID" value="NWK55736.1"/>
    <property type="molecule type" value="Genomic_DNA"/>
</dbReference>
<keyword evidence="1" id="KW-0732">Signal</keyword>
<gene>
    <name evidence="3" type="ORF">HW115_08950</name>
</gene>